<evidence type="ECO:0000256" key="1">
    <source>
        <dbReference type="ARBA" id="ARBA00006336"/>
    </source>
</evidence>
<evidence type="ECO:0000256" key="4">
    <source>
        <dbReference type="ARBA" id="ARBA00022801"/>
    </source>
</evidence>
<dbReference type="Gene3D" id="3.40.50.850">
    <property type="entry name" value="Isochorismatase-like"/>
    <property type="match status" value="1"/>
</dbReference>
<evidence type="ECO:0000256" key="5">
    <source>
        <dbReference type="ARBA" id="ARBA00037900"/>
    </source>
</evidence>
<evidence type="ECO:0000256" key="3">
    <source>
        <dbReference type="ARBA" id="ARBA00022723"/>
    </source>
</evidence>
<evidence type="ECO:0000313" key="9">
    <source>
        <dbReference type="EMBL" id="NMG00544.1"/>
    </source>
</evidence>
<accession>A0ABX1NMH8</accession>
<comment type="caution">
    <text evidence="9">The sequence shown here is derived from an EMBL/GenBank/DDBJ whole genome shotgun (WGS) entry which is preliminary data.</text>
</comment>
<dbReference type="PANTHER" id="PTHR11080">
    <property type="entry name" value="PYRAZINAMIDASE/NICOTINAMIDASE"/>
    <property type="match status" value="1"/>
</dbReference>
<dbReference type="InterPro" id="IPR000868">
    <property type="entry name" value="Isochorismatase-like_dom"/>
</dbReference>
<dbReference type="Pfam" id="PF00857">
    <property type="entry name" value="Isochorismatase"/>
    <property type="match status" value="1"/>
</dbReference>
<keyword evidence="2" id="KW-0662">Pyridine nucleotide biosynthesis</keyword>
<evidence type="ECO:0000256" key="7">
    <source>
        <dbReference type="ARBA" id="ARBA00043224"/>
    </source>
</evidence>
<evidence type="ECO:0000259" key="8">
    <source>
        <dbReference type="Pfam" id="PF00857"/>
    </source>
</evidence>
<evidence type="ECO:0000313" key="10">
    <source>
        <dbReference type="Proteomes" id="UP000634522"/>
    </source>
</evidence>
<dbReference type="InterPro" id="IPR036380">
    <property type="entry name" value="Isochorismatase-like_sf"/>
</dbReference>
<comment type="similarity">
    <text evidence="1">Belongs to the isochorismatase family.</text>
</comment>
<proteinExistence type="inferred from homology"/>
<dbReference type="EC" id="3.5.1.19" evidence="6"/>
<keyword evidence="10" id="KW-1185">Reference proteome</keyword>
<feature type="domain" description="Isochorismatase-like" evidence="8">
    <location>
        <begin position="16"/>
        <end position="194"/>
    </location>
</feature>
<sequence length="201" mass="20939">MQNPAAPITLQPGDTLIIVDVQNDFLPGGSLAVPRGDEVVAPLNALIERCTTRHLPVVATRDWHPPEHCSFRERGGPWPPHCIAGTPGAAFAPTLALPASATIVSKAVTTALDAYSGFGGTDLHDRLQAAGVRRLLVGGLATDYCVLNTVRDGLAHGYDVVLLTDAIRAVDVTPGDGQRAIDEMTRLGARAIASAAIGDPA</sequence>
<protein>
    <recommendedName>
        <fullName evidence="6">nicotinamidase</fullName>
        <ecNumber evidence="6">3.5.1.19</ecNumber>
    </recommendedName>
    <alternativeName>
        <fullName evidence="7">Nicotinamide deamidase</fullName>
    </alternativeName>
</protein>
<dbReference type="Proteomes" id="UP000634522">
    <property type="component" value="Unassembled WGS sequence"/>
</dbReference>
<dbReference type="PANTHER" id="PTHR11080:SF2">
    <property type="entry name" value="LD05707P"/>
    <property type="match status" value="1"/>
</dbReference>
<dbReference type="EMBL" id="WTVS01000083">
    <property type="protein sequence ID" value="NMG00544.1"/>
    <property type="molecule type" value="Genomic_DNA"/>
</dbReference>
<evidence type="ECO:0000256" key="6">
    <source>
        <dbReference type="ARBA" id="ARBA00039017"/>
    </source>
</evidence>
<organism evidence="9 10">
    <name type="scientific">Aromatoleum toluolicum</name>
    <dbReference type="NCBI Taxonomy" id="90060"/>
    <lineage>
        <taxon>Bacteria</taxon>
        <taxon>Pseudomonadati</taxon>
        <taxon>Pseudomonadota</taxon>
        <taxon>Betaproteobacteria</taxon>
        <taxon>Rhodocyclales</taxon>
        <taxon>Rhodocyclaceae</taxon>
        <taxon>Aromatoleum</taxon>
    </lineage>
</organism>
<evidence type="ECO:0000256" key="2">
    <source>
        <dbReference type="ARBA" id="ARBA00022642"/>
    </source>
</evidence>
<reference evidence="9 10" key="1">
    <citation type="submission" date="2019-12" db="EMBL/GenBank/DDBJ databases">
        <title>Comparative genomics gives insights into the taxonomy of the Azoarcus-Aromatoleum group and reveals separate origins of nif in the plant-associated Azoarcus and non-plant-associated Aromatoleum sub-groups.</title>
        <authorList>
            <person name="Lafos M."/>
            <person name="Maluk M."/>
            <person name="Batista M."/>
            <person name="Junghare M."/>
            <person name="Carmona M."/>
            <person name="Faoro H."/>
            <person name="Cruz L.M."/>
            <person name="Battistoni F."/>
            <person name="De Souza E."/>
            <person name="Pedrosa F."/>
            <person name="Chen W.-M."/>
            <person name="Poole P.S."/>
            <person name="Dixon R.A."/>
            <person name="James E.K."/>
        </authorList>
    </citation>
    <scope>NUCLEOTIDE SEQUENCE [LARGE SCALE GENOMIC DNA]</scope>
    <source>
        <strain evidence="9 10">T</strain>
    </source>
</reference>
<name>A0ABX1NMH8_9RHOO</name>
<keyword evidence="4" id="KW-0378">Hydrolase</keyword>
<dbReference type="SUPFAM" id="SSF52499">
    <property type="entry name" value="Isochorismatase-like hydrolases"/>
    <property type="match status" value="1"/>
</dbReference>
<dbReference type="RefSeq" id="WP_169143063.1">
    <property type="nucleotide sequence ID" value="NZ_WTVS01000083.1"/>
</dbReference>
<comment type="pathway">
    <text evidence="5">Cofactor biosynthesis; nicotinate biosynthesis; nicotinate from nicotinamide: step 1/1.</text>
</comment>
<dbReference type="InterPro" id="IPR052347">
    <property type="entry name" value="Isochorismatase_Nicotinamidase"/>
</dbReference>
<gene>
    <name evidence="9" type="ORF">GPA27_24495</name>
</gene>
<keyword evidence="3" id="KW-0479">Metal-binding</keyword>